<evidence type="ECO:0000313" key="2">
    <source>
        <dbReference type="Proteomes" id="UP000664044"/>
    </source>
</evidence>
<dbReference type="Gene3D" id="3.30.420.40">
    <property type="match status" value="2"/>
</dbReference>
<keyword evidence="2" id="KW-1185">Reference proteome</keyword>
<dbReference type="CDD" id="cd24079">
    <property type="entry name" value="ASKHA_NBD_PG1100-like"/>
    <property type="match status" value="1"/>
</dbReference>
<dbReference type="EMBL" id="JAFLNL010000006">
    <property type="protein sequence ID" value="MBO0354674.1"/>
    <property type="molecule type" value="Genomic_DNA"/>
</dbReference>
<dbReference type="InterPro" id="IPR043129">
    <property type="entry name" value="ATPase_NBD"/>
</dbReference>
<dbReference type="SUPFAM" id="SSF53067">
    <property type="entry name" value="Actin-like ATPase domain"/>
    <property type="match status" value="2"/>
</dbReference>
<proteinExistence type="predicted"/>
<name>A0ABS3G5I9_9FLAO</name>
<comment type="caution">
    <text evidence="1">The sequence shown here is derived from an EMBL/GenBank/DDBJ whole genome shotgun (WGS) entry which is preliminary data.</text>
</comment>
<keyword evidence="1" id="KW-0418">Kinase</keyword>
<dbReference type="RefSeq" id="WP_207033960.1">
    <property type="nucleotide sequence ID" value="NZ_JAFLNL010000006.1"/>
</dbReference>
<reference evidence="1 2" key="1">
    <citation type="submission" date="2021-03" db="EMBL/GenBank/DDBJ databases">
        <title>Muricauda lutimaris sp. nov. and Muricauda ruestringensis sp. nov, two marine members of the Flavobacteriaceae isolated from deep sea sediments of Western Pacific.</title>
        <authorList>
            <person name="Zhao S."/>
            <person name="Liu R."/>
        </authorList>
    </citation>
    <scope>NUCLEOTIDE SEQUENCE [LARGE SCALE GENOMIC DNA]</scope>
    <source>
        <strain evidence="1 2">BC31-1-A7</strain>
    </source>
</reference>
<dbReference type="GO" id="GO:0016301">
    <property type="term" value="F:kinase activity"/>
    <property type="evidence" value="ECO:0007669"/>
    <property type="project" value="UniProtKB-KW"/>
</dbReference>
<dbReference type="Gene3D" id="1.10.720.160">
    <property type="match status" value="1"/>
</dbReference>
<keyword evidence="1" id="KW-0808">Transferase</keyword>
<evidence type="ECO:0000313" key="1">
    <source>
        <dbReference type="EMBL" id="MBO0354674.1"/>
    </source>
</evidence>
<sequence length="276" mass="31420">MVLIADSGSTKCDWQVYDTTGSMMFQKRTIGINPIIHSDGDICSVLQELKNDMPNEISQIEFYCAGGKNAESKQRLLQIFGQFFKQAQVKIEDDLGMAVKCTKGLPGVVCILGTGANSCFFDGAKVHKRLPDLGYQIMDLGSGNYYGRELLRSYAYGYMPVDLRKSFEKRYDLEDRGILRELYHGENPSSYLASFAKFMIENNKHPFMLSLIREGVEKVFTHVLGPYQFEMKRHPIYFVGSIAFYLQNAIQNKAEAYNFNRIHFIGKPLEYLSVVS</sequence>
<dbReference type="Proteomes" id="UP000664044">
    <property type="component" value="Unassembled WGS sequence"/>
</dbReference>
<protein>
    <submittedName>
        <fullName evidence="1">N-acetylglucosamine kinase</fullName>
    </submittedName>
</protein>
<accession>A0ABS3G5I9</accession>
<gene>
    <name evidence="1" type="ORF">J0656_11670</name>
</gene>
<organism evidence="1 2">
    <name type="scientific">Flagellimonas aurea</name>
    <dbReference type="NCBI Taxonomy" id="2915619"/>
    <lineage>
        <taxon>Bacteria</taxon>
        <taxon>Pseudomonadati</taxon>
        <taxon>Bacteroidota</taxon>
        <taxon>Flavobacteriia</taxon>
        <taxon>Flavobacteriales</taxon>
        <taxon>Flavobacteriaceae</taxon>
        <taxon>Flagellimonas</taxon>
    </lineage>
</organism>